<feature type="domain" description="PAC" evidence="7">
    <location>
        <begin position="495"/>
        <end position="547"/>
    </location>
</feature>
<dbReference type="SMART" id="SM00091">
    <property type="entry name" value="PAS"/>
    <property type="match status" value="6"/>
</dbReference>
<feature type="domain" description="Histidine kinase" evidence="5">
    <location>
        <begin position="821"/>
        <end position="1011"/>
    </location>
</feature>
<feature type="domain" description="PAC" evidence="7">
    <location>
        <begin position="369"/>
        <end position="421"/>
    </location>
</feature>
<feature type="domain" description="PAS" evidence="6">
    <location>
        <begin position="48"/>
        <end position="94"/>
    </location>
</feature>
<protein>
    <submittedName>
        <fullName evidence="8">PAS domain S-box-containing protein</fullName>
    </submittedName>
</protein>
<feature type="domain" description="PAC" evidence="7">
    <location>
        <begin position="241"/>
        <end position="292"/>
    </location>
</feature>
<evidence type="ECO:0000256" key="3">
    <source>
        <dbReference type="ARBA" id="ARBA00023012"/>
    </source>
</evidence>
<keyword evidence="1" id="KW-0808">Transferase</keyword>
<feature type="domain" description="PAS" evidence="6">
    <location>
        <begin position="669"/>
        <end position="741"/>
    </location>
</feature>
<gene>
    <name evidence="8" type="ORF">SAMN05444168_3899</name>
</gene>
<dbReference type="OrthoDB" id="8752517at2"/>
<feature type="domain" description="PAS" evidence="6">
    <location>
        <begin position="164"/>
        <end position="238"/>
    </location>
</feature>
<evidence type="ECO:0000256" key="4">
    <source>
        <dbReference type="SAM" id="Coils"/>
    </source>
</evidence>
<evidence type="ECO:0000256" key="1">
    <source>
        <dbReference type="ARBA" id="ARBA00022679"/>
    </source>
</evidence>
<dbReference type="PANTHER" id="PTHR24421">
    <property type="entry name" value="NITRATE/NITRITE SENSOR PROTEIN NARX-RELATED"/>
    <property type="match status" value="1"/>
</dbReference>
<dbReference type="InterPro" id="IPR036890">
    <property type="entry name" value="HATPase_C_sf"/>
</dbReference>
<dbReference type="InterPro" id="IPR005467">
    <property type="entry name" value="His_kinase_dom"/>
</dbReference>
<dbReference type="SUPFAM" id="SSF55785">
    <property type="entry name" value="PYP-like sensor domain (PAS domain)"/>
    <property type="match status" value="6"/>
</dbReference>
<dbReference type="GO" id="GO:0046983">
    <property type="term" value="F:protein dimerization activity"/>
    <property type="evidence" value="ECO:0007669"/>
    <property type="project" value="InterPro"/>
</dbReference>
<dbReference type="InterPro" id="IPR011712">
    <property type="entry name" value="Sig_transdc_His_kin_sub3_dim/P"/>
</dbReference>
<dbReference type="SMART" id="SM00086">
    <property type="entry name" value="PAC"/>
    <property type="match status" value="6"/>
</dbReference>
<keyword evidence="3" id="KW-0902">Two-component regulatory system</keyword>
<keyword evidence="4" id="KW-0175">Coiled coil</keyword>
<evidence type="ECO:0000259" key="6">
    <source>
        <dbReference type="PROSITE" id="PS50112"/>
    </source>
</evidence>
<dbReference type="PROSITE" id="PS50109">
    <property type="entry name" value="HIS_KIN"/>
    <property type="match status" value="1"/>
</dbReference>
<dbReference type="Pfam" id="PF08448">
    <property type="entry name" value="PAS_4"/>
    <property type="match status" value="5"/>
</dbReference>
<keyword evidence="2" id="KW-0418">Kinase</keyword>
<name>A0A1N6I2H2_9BURK</name>
<dbReference type="SUPFAM" id="SSF55874">
    <property type="entry name" value="ATPase domain of HSP90 chaperone/DNA topoisomerase II/histidine kinase"/>
    <property type="match status" value="1"/>
</dbReference>
<dbReference type="InterPro" id="IPR000014">
    <property type="entry name" value="PAS"/>
</dbReference>
<accession>A0A1N6I2H2</accession>
<dbReference type="InterPro" id="IPR035965">
    <property type="entry name" value="PAS-like_dom_sf"/>
</dbReference>
<organism evidence="8 9">
    <name type="scientific">Paraburkholderia phenazinium</name>
    <dbReference type="NCBI Taxonomy" id="60549"/>
    <lineage>
        <taxon>Bacteria</taxon>
        <taxon>Pseudomonadati</taxon>
        <taxon>Pseudomonadota</taxon>
        <taxon>Betaproteobacteria</taxon>
        <taxon>Burkholderiales</taxon>
        <taxon>Burkholderiaceae</taxon>
        <taxon>Paraburkholderia</taxon>
    </lineage>
</organism>
<feature type="domain" description="PAC" evidence="7">
    <location>
        <begin position="113"/>
        <end position="163"/>
    </location>
</feature>
<dbReference type="PROSITE" id="PS50112">
    <property type="entry name" value="PAS"/>
    <property type="match status" value="5"/>
</dbReference>
<evidence type="ECO:0000313" key="8">
    <source>
        <dbReference type="EMBL" id="SIO26234.1"/>
    </source>
</evidence>
<dbReference type="RefSeq" id="WP_074265700.1">
    <property type="nucleotide sequence ID" value="NZ_FSRM01000001.1"/>
</dbReference>
<dbReference type="PANTHER" id="PTHR24421:SF59">
    <property type="entry name" value="OXYGEN SENSOR HISTIDINE KINASE NREB"/>
    <property type="match status" value="1"/>
</dbReference>
<dbReference type="GO" id="GO:0016020">
    <property type="term" value="C:membrane"/>
    <property type="evidence" value="ECO:0007669"/>
    <property type="project" value="InterPro"/>
</dbReference>
<proteinExistence type="predicted"/>
<reference evidence="8 9" key="1">
    <citation type="submission" date="2016-11" db="EMBL/GenBank/DDBJ databases">
        <authorList>
            <person name="Jaros S."/>
            <person name="Januszkiewicz K."/>
            <person name="Wedrychowicz H."/>
        </authorList>
    </citation>
    <scope>NUCLEOTIDE SEQUENCE [LARGE SCALE GENOMIC DNA]</scope>
    <source>
        <strain evidence="8 9">GAS86</strain>
    </source>
</reference>
<dbReference type="Proteomes" id="UP000184693">
    <property type="component" value="Unassembled WGS sequence"/>
</dbReference>
<feature type="domain" description="PAC" evidence="7">
    <location>
        <begin position="742"/>
        <end position="795"/>
    </location>
</feature>
<dbReference type="Gene3D" id="3.30.450.20">
    <property type="entry name" value="PAS domain"/>
    <property type="match status" value="6"/>
</dbReference>
<dbReference type="CDD" id="cd00130">
    <property type="entry name" value="PAS"/>
    <property type="match status" value="5"/>
</dbReference>
<dbReference type="Gene3D" id="1.20.5.1930">
    <property type="match status" value="1"/>
</dbReference>
<dbReference type="InterPro" id="IPR000700">
    <property type="entry name" value="PAS-assoc_C"/>
</dbReference>
<dbReference type="Pfam" id="PF13426">
    <property type="entry name" value="PAS_9"/>
    <property type="match status" value="1"/>
</dbReference>
<evidence type="ECO:0000259" key="7">
    <source>
        <dbReference type="PROSITE" id="PS50113"/>
    </source>
</evidence>
<dbReference type="GO" id="GO:0000155">
    <property type="term" value="F:phosphorelay sensor kinase activity"/>
    <property type="evidence" value="ECO:0007669"/>
    <property type="project" value="InterPro"/>
</dbReference>
<dbReference type="AlphaFoldDB" id="A0A1N6I2H2"/>
<dbReference type="SMART" id="SM00387">
    <property type="entry name" value="HATPase_c"/>
    <property type="match status" value="1"/>
</dbReference>
<dbReference type="InterPro" id="IPR001610">
    <property type="entry name" value="PAC"/>
</dbReference>
<evidence type="ECO:0000313" key="9">
    <source>
        <dbReference type="Proteomes" id="UP000184693"/>
    </source>
</evidence>
<dbReference type="Pfam" id="PF07730">
    <property type="entry name" value="HisKA_3"/>
    <property type="match status" value="1"/>
</dbReference>
<evidence type="ECO:0000259" key="5">
    <source>
        <dbReference type="PROSITE" id="PS50109"/>
    </source>
</evidence>
<dbReference type="InterPro" id="IPR050482">
    <property type="entry name" value="Sensor_HK_TwoCompSys"/>
</dbReference>
<dbReference type="EMBL" id="FSRM01000001">
    <property type="protein sequence ID" value="SIO26234.1"/>
    <property type="molecule type" value="Genomic_DNA"/>
</dbReference>
<feature type="domain" description="PAS" evidence="6">
    <location>
        <begin position="541"/>
        <end position="614"/>
    </location>
</feature>
<feature type="domain" description="PAS" evidence="6">
    <location>
        <begin position="422"/>
        <end position="492"/>
    </location>
</feature>
<dbReference type="NCBIfam" id="TIGR00229">
    <property type="entry name" value="sensory_box"/>
    <property type="match status" value="6"/>
</dbReference>
<dbReference type="PROSITE" id="PS50113">
    <property type="entry name" value="PAC"/>
    <property type="match status" value="6"/>
</dbReference>
<dbReference type="Pfam" id="PF02518">
    <property type="entry name" value="HATPase_c"/>
    <property type="match status" value="1"/>
</dbReference>
<feature type="coiled-coil region" evidence="4">
    <location>
        <begin position="7"/>
        <end position="44"/>
    </location>
</feature>
<dbReference type="InterPro" id="IPR013656">
    <property type="entry name" value="PAS_4"/>
</dbReference>
<feature type="domain" description="PAC" evidence="7">
    <location>
        <begin position="617"/>
        <end position="668"/>
    </location>
</feature>
<sequence length="1017" mass="115171">MNESARDAETDALLAKLKRENAELREERENLQRLVTEHNELLHLTSFVLNRVHEAAYLLDEAGRLVYVNEEACRTLGYSNAELLQMSVADIDPEWTIPLWKQEWSVLRERGSRIIETTHRRRDGSSFPVQVNANHFEYGGKEYNLALARDVTEREHAKHALRESEQRYRQVFDNVSDVLYLLEVTPEGRFRILEMNPSGVQSLGIPRAELIGKLFDDVVPNEVSSVLIEKFRRCAQSGEAFDDQRTLQLPTGPHHYHSTLIPVHDESGRVHRIVGIARDMTAHHRTESLLTTQLELEAQFRRLAESTLDVICRYDRQCRLVYANSGLSTTLRKPLREMLGRTPTEHEPDGRYAQYQALLADVIATGTEHQIEVVIQDSGNGTRHHHVRLLPERGLQDEIVGALALGLDITARKEAELRLYASEQAFRAVVEHSPDYIARYDLSYRRIYANPALLKLMRLPASDVLGTTPAERGSFVDAARYMQQLQHVVETGMEVTEELALRDAGGRIRWGHMRIVPEFAPDGTVASVLAISRDIDELKRSEQLFRTLTENFPDFIARFDCESRHLYANPAIARAFGAPQEAFIGKTPRELAPTSDAEQNLRLEEAVRRAFVEGQPNTHEARWLTANGPRIFEVRHVPEKDDEGRVVSVLGIAHDVTRLRDIELALRDSERAFRTLAENAPDPIIRYDRDCLRTYVNPEFERISGVGAPKLLRKQAGQVPAATAEVARRTRAKLKEIMESGVAAKFELAWTKHGKSQCWYVHAVPEYNADGVVQSVLTIWRDISERKEAEQRLYESYDLLRELTSRRETAREEERKRIAREMHDELGQHLTALRMGASTLRLRFGHDNPALGEHVQKILLLADKTIQVVRDVVASLRPAVLDAGIAAALEWLADEYSQNGETACRLRVPQESPELAEDRAIALFRIVQEALTNVTRHANAKEVFITLEQKGNDCLLEVRDDGRGFDPVAIRNKSFGLAGMKERVLMLGGALDVVSSPGNGTLIKVRVPVSVRAVDFS</sequence>
<evidence type="ECO:0000256" key="2">
    <source>
        <dbReference type="ARBA" id="ARBA00022777"/>
    </source>
</evidence>
<dbReference type="CDD" id="cd16917">
    <property type="entry name" value="HATPase_UhpB-NarQ-NarX-like"/>
    <property type="match status" value="1"/>
</dbReference>
<dbReference type="Gene3D" id="3.30.565.10">
    <property type="entry name" value="Histidine kinase-like ATPase, C-terminal domain"/>
    <property type="match status" value="1"/>
</dbReference>
<dbReference type="InterPro" id="IPR003594">
    <property type="entry name" value="HATPase_dom"/>
</dbReference>